<proteinExistence type="predicted"/>
<gene>
    <name evidence="2" type="ORF">DIS18_00130</name>
</gene>
<reference evidence="2" key="2">
    <citation type="submission" date="2018-05" db="EMBL/GenBank/DDBJ databases">
        <authorList>
            <person name="Lanie J.A."/>
            <person name="Ng W.-L."/>
            <person name="Kazmierczak K.M."/>
            <person name="Andrzejewski T.M."/>
            <person name="Davidsen T.M."/>
            <person name="Wayne K.J."/>
            <person name="Tettelin H."/>
            <person name="Glass J.I."/>
            <person name="Rusch D."/>
            <person name="Podicherti R."/>
            <person name="Tsui H.-C.T."/>
            <person name="Winkler M.E."/>
        </authorList>
    </citation>
    <scope>NUCLEOTIDE SEQUENCE [LARGE SCALE GENOMIC DNA]</scope>
    <source>
        <strain evidence="2">ZY111</strain>
    </source>
</reference>
<dbReference type="SUPFAM" id="SSF52833">
    <property type="entry name" value="Thioredoxin-like"/>
    <property type="match status" value="1"/>
</dbReference>
<comment type="caution">
    <text evidence="2">The sequence shown here is derived from an EMBL/GenBank/DDBJ whole genome shotgun (WGS) entry which is preliminary data.</text>
</comment>
<dbReference type="Proteomes" id="UP000245375">
    <property type="component" value="Unassembled WGS sequence"/>
</dbReference>
<sequence length="186" mass="21420">MKLSKGKIKNIVFFTLIGLLLIPQTRQPIQVLLHKSLALFSPSIIDESNQIIVEDYNWILKDESGLSFNFKSTKGKVVLINFWATWCPPCIAEMSSMQALYEDYKDVVEFVFVSDEKFSVISKFMNEKEYTFKVYKPISEYPNKFNISSIPRTFLIDKSGRIIIDKTGAANWNSESVKEVINDLLK</sequence>
<dbReference type="InterPro" id="IPR050553">
    <property type="entry name" value="Thioredoxin_ResA/DsbE_sf"/>
</dbReference>
<dbReference type="EMBL" id="QFRI01000001">
    <property type="protein sequence ID" value="PWH83001.1"/>
    <property type="molecule type" value="Genomic_DNA"/>
</dbReference>
<reference evidence="2" key="1">
    <citation type="submission" date="2018-05" db="EMBL/GenBank/DDBJ databases">
        <title>Algibacter marinivivus sp. nov., isolated from sample around a algae.</title>
        <authorList>
            <person name="Zhong X."/>
        </authorList>
    </citation>
    <scope>NUCLEOTIDE SEQUENCE [LARGE SCALE GENOMIC DNA]</scope>
    <source>
        <strain evidence="2">ZY111</strain>
    </source>
</reference>
<dbReference type="PROSITE" id="PS51352">
    <property type="entry name" value="THIOREDOXIN_2"/>
    <property type="match status" value="1"/>
</dbReference>
<dbReference type="InterPro" id="IPR013766">
    <property type="entry name" value="Thioredoxin_domain"/>
</dbReference>
<accession>A0A2U2X5F1</accession>
<dbReference type="PANTHER" id="PTHR42852:SF17">
    <property type="entry name" value="THIOREDOXIN-LIKE PROTEIN HI_1115"/>
    <property type="match status" value="1"/>
</dbReference>
<dbReference type="RefSeq" id="WP_109351025.1">
    <property type="nucleotide sequence ID" value="NZ_QFRI01000001.1"/>
</dbReference>
<dbReference type="InterPro" id="IPR036249">
    <property type="entry name" value="Thioredoxin-like_sf"/>
</dbReference>
<evidence type="ECO:0000313" key="3">
    <source>
        <dbReference type="Proteomes" id="UP000245375"/>
    </source>
</evidence>
<dbReference type="PANTHER" id="PTHR42852">
    <property type="entry name" value="THIOL:DISULFIDE INTERCHANGE PROTEIN DSBE"/>
    <property type="match status" value="1"/>
</dbReference>
<dbReference type="CDD" id="cd02966">
    <property type="entry name" value="TlpA_like_family"/>
    <property type="match status" value="1"/>
</dbReference>
<evidence type="ECO:0000259" key="1">
    <source>
        <dbReference type="PROSITE" id="PS51352"/>
    </source>
</evidence>
<dbReference type="OrthoDB" id="9815205at2"/>
<dbReference type="InterPro" id="IPR013740">
    <property type="entry name" value="Redoxin"/>
</dbReference>
<name>A0A2U2X5F1_9FLAO</name>
<feature type="domain" description="Thioredoxin" evidence="1">
    <location>
        <begin position="42"/>
        <end position="186"/>
    </location>
</feature>
<dbReference type="Gene3D" id="3.40.30.10">
    <property type="entry name" value="Glutaredoxin"/>
    <property type="match status" value="1"/>
</dbReference>
<dbReference type="GO" id="GO:0016491">
    <property type="term" value="F:oxidoreductase activity"/>
    <property type="evidence" value="ECO:0007669"/>
    <property type="project" value="InterPro"/>
</dbReference>
<dbReference type="AlphaFoldDB" id="A0A2U2X5F1"/>
<keyword evidence="3" id="KW-1185">Reference proteome</keyword>
<evidence type="ECO:0000313" key="2">
    <source>
        <dbReference type="EMBL" id="PWH83001.1"/>
    </source>
</evidence>
<dbReference type="Pfam" id="PF08534">
    <property type="entry name" value="Redoxin"/>
    <property type="match status" value="1"/>
</dbReference>
<protein>
    <submittedName>
        <fullName evidence="2">Thiol-disulfide oxidoreductase</fullName>
    </submittedName>
</protein>
<organism evidence="2 3">
    <name type="scientific">Algibacter marinivivus</name>
    <dbReference type="NCBI Taxonomy" id="2100723"/>
    <lineage>
        <taxon>Bacteria</taxon>
        <taxon>Pseudomonadati</taxon>
        <taxon>Bacteroidota</taxon>
        <taxon>Flavobacteriia</taxon>
        <taxon>Flavobacteriales</taxon>
        <taxon>Flavobacteriaceae</taxon>
        <taxon>Algibacter</taxon>
    </lineage>
</organism>